<accession>A0A6J4LG41</accession>
<reference evidence="2" key="1">
    <citation type="submission" date="2020-02" db="EMBL/GenBank/DDBJ databases">
        <authorList>
            <person name="Meier V. D."/>
        </authorList>
    </citation>
    <scope>NUCLEOTIDE SEQUENCE</scope>
    <source>
        <strain evidence="2">AVDCRST_MAG61</strain>
    </source>
</reference>
<feature type="region of interest" description="Disordered" evidence="1">
    <location>
        <begin position="1"/>
        <end position="73"/>
    </location>
</feature>
<name>A0A6J4LG41_9ACTN</name>
<sequence>MQLQEKTGPRAQAVFPEPYGALGHPHNGARVPEGVGRRRGGARPASKAPGTANQMPGSSAATRAVIGLGGPSD</sequence>
<proteinExistence type="predicted"/>
<dbReference type="EMBL" id="CADCTT010000352">
    <property type="protein sequence ID" value="CAA9331222.1"/>
    <property type="molecule type" value="Genomic_DNA"/>
</dbReference>
<evidence type="ECO:0000313" key="2">
    <source>
        <dbReference type="EMBL" id="CAA9331222.1"/>
    </source>
</evidence>
<evidence type="ECO:0000256" key="1">
    <source>
        <dbReference type="SAM" id="MobiDB-lite"/>
    </source>
</evidence>
<gene>
    <name evidence="2" type="ORF">AVDCRST_MAG61-2887</name>
</gene>
<feature type="compositionally biased region" description="Polar residues" evidence="1">
    <location>
        <begin position="51"/>
        <end position="61"/>
    </location>
</feature>
<protein>
    <submittedName>
        <fullName evidence="2">Uncharacterized protein</fullName>
    </submittedName>
</protein>
<organism evidence="2">
    <name type="scientific">uncultured Friedmanniella sp</name>
    <dbReference type="NCBI Taxonomy" id="335381"/>
    <lineage>
        <taxon>Bacteria</taxon>
        <taxon>Bacillati</taxon>
        <taxon>Actinomycetota</taxon>
        <taxon>Actinomycetes</taxon>
        <taxon>Propionibacteriales</taxon>
        <taxon>Nocardioidaceae</taxon>
        <taxon>Friedmanniella</taxon>
        <taxon>environmental samples</taxon>
    </lineage>
</organism>
<dbReference type="AlphaFoldDB" id="A0A6J4LG41"/>